<dbReference type="EMBL" id="LT629740">
    <property type="protein sequence ID" value="SDS66403.1"/>
    <property type="molecule type" value="Genomic_DNA"/>
</dbReference>
<keyword evidence="4" id="KW-1185">Reference proteome</keyword>
<dbReference type="AlphaFoldDB" id="A0A1H1U1Y7"/>
<sequence>MKTHNFTTTLLVDQSPKEVFNAVNQPQNWWSGEIEGSPAKLNDEFTYRYKEIHFSKQRVVEMIPDQKVVWLVTDSIINYTEDINEWTGTKISFEITKKDGKTELRFSHIGLVPEIECFDACSGAWTQLVRQGLFSLITTGKGEVILLG</sequence>
<dbReference type="RefSeq" id="WP_091370958.1">
    <property type="nucleotide sequence ID" value="NZ_LT629740.1"/>
</dbReference>
<dbReference type="Pfam" id="PF08327">
    <property type="entry name" value="AHSA1"/>
    <property type="match status" value="1"/>
</dbReference>
<evidence type="ECO:0000259" key="2">
    <source>
        <dbReference type="Pfam" id="PF08327"/>
    </source>
</evidence>
<dbReference type="CDD" id="cd07814">
    <property type="entry name" value="SRPBCC_CalC_Aha1-like"/>
    <property type="match status" value="1"/>
</dbReference>
<dbReference type="STRING" id="652787.SAMN05216490_1570"/>
<evidence type="ECO:0000313" key="3">
    <source>
        <dbReference type="EMBL" id="SDS66403.1"/>
    </source>
</evidence>
<dbReference type="InterPro" id="IPR023393">
    <property type="entry name" value="START-like_dom_sf"/>
</dbReference>
<gene>
    <name evidence="3" type="ORF">SAMN05216490_1570</name>
</gene>
<dbReference type="Proteomes" id="UP000199679">
    <property type="component" value="Chromosome I"/>
</dbReference>
<reference evidence="3 4" key="1">
    <citation type="submission" date="2016-10" db="EMBL/GenBank/DDBJ databases">
        <authorList>
            <person name="de Groot N.N."/>
        </authorList>
    </citation>
    <scope>NUCLEOTIDE SEQUENCE [LARGE SCALE GENOMIC DNA]</scope>
    <source>
        <strain evidence="3 4">MP1X4</strain>
    </source>
</reference>
<evidence type="ECO:0000256" key="1">
    <source>
        <dbReference type="ARBA" id="ARBA00006817"/>
    </source>
</evidence>
<comment type="similarity">
    <text evidence="1">Belongs to the AHA1 family.</text>
</comment>
<name>A0A1H1U1Y7_MUCMA</name>
<feature type="domain" description="Activator of Hsp90 ATPase homologue 1/2-like C-terminal" evidence="2">
    <location>
        <begin position="15"/>
        <end position="130"/>
    </location>
</feature>
<dbReference type="SUPFAM" id="SSF55961">
    <property type="entry name" value="Bet v1-like"/>
    <property type="match status" value="1"/>
</dbReference>
<organism evidence="3 4">
    <name type="scientific">Mucilaginibacter mallensis</name>
    <dbReference type="NCBI Taxonomy" id="652787"/>
    <lineage>
        <taxon>Bacteria</taxon>
        <taxon>Pseudomonadati</taxon>
        <taxon>Bacteroidota</taxon>
        <taxon>Sphingobacteriia</taxon>
        <taxon>Sphingobacteriales</taxon>
        <taxon>Sphingobacteriaceae</taxon>
        <taxon>Mucilaginibacter</taxon>
    </lineage>
</organism>
<proteinExistence type="inferred from homology"/>
<accession>A0A1H1U1Y7</accession>
<dbReference type="Gene3D" id="3.30.530.20">
    <property type="match status" value="1"/>
</dbReference>
<protein>
    <submittedName>
        <fullName evidence="3">Activator of Hsp90 ATPase homolog 1-like protein</fullName>
    </submittedName>
</protein>
<dbReference type="InterPro" id="IPR013538">
    <property type="entry name" value="ASHA1/2-like_C"/>
</dbReference>
<evidence type="ECO:0000313" key="4">
    <source>
        <dbReference type="Proteomes" id="UP000199679"/>
    </source>
</evidence>
<dbReference type="OrthoDB" id="287565at2"/>